<dbReference type="Pfam" id="PF00057">
    <property type="entry name" value="Ldl_recept_a"/>
    <property type="match status" value="1"/>
</dbReference>
<dbReference type="SMART" id="SM00369">
    <property type="entry name" value="LRR_TYP"/>
    <property type="match status" value="5"/>
</dbReference>
<dbReference type="PROSITE" id="PS51450">
    <property type="entry name" value="LRR"/>
    <property type="match status" value="1"/>
</dbReference>
<dbReference type="InterPro" id="IPR032675">
    <property type="entry name" value="LRR_dom_sf"/>
</dbReference>
<reference evidence="6 7" key="1">
    <citation type="submission" date="2018-11" db="EMBL/GenBank/DDBJ databases">
        <authorList>
            <person name="Lopez-Roques C."/>
            <person name="Donnadieu C."/>
            <person name="Bouchez O."/>
            <person name="Klopp C."/>
            <person name="Cabau C."/>
            <person name="Zahm M."/>
        </authorList>
    </citation>
    <scope>NUCLEOTIDE SEQUENCE [LARGE SCALE GENOMIC DNA]</scope>
    <source>
        <strain evidence="6">RS831</strain>
        <tissue evidence="6">Whole body</tissue>
    </source>
</reference>
<dbReference type="InterPro" id="IPR023415">
    <property type="entry name" value="LDLR_class-A_CS"/>
</dbReference>
<dbReference type="OrthoDB" id="6022531at2759"/>
<dbReference type="InterPro" id="IPR003591">
    <property type="entry name" value="Leu-rich_rpt_typical-subtyp"/>
</dbReference>
<dbReference type="FunFam" id="3.80.10.10:FF:000207">
    <property type="entry name" value="Relaxin family peptide receptor 2"/>
    <property type="match status" value="1"/>
</dbReference>
<dbReference type="InterPro" id="IPR008112">
    <property type="entry name" value="Relaxin_rcpt"/>
</dbReference>
<dbReference type="GO" id="GO:0004930">
    <property type="term" value="F:G protein-coupled receptor activity"/>
    <property type="evidence" value="ECO:0007669"/>
    <property type="project" value="InterPro"/>
</dbReference>
<evidence type="ECO:0000313" key="6">
    <source>
        <dbReference type="EMBL" id="RVE63973.1"/>
    </source>
</evidence>
<evidence type="ECO:0000256" key="5">
    <source>
        <dbReference type="PROSITE-ProRule" id="PRU00124"/>
    </source>
</evidence>
<dbReference type="PANTHER" id="PTHR45712">
    <property type="entry name" value="AGAP008170-PA"/>
    <property type="match status" value="1"/>
</dbReference>
<evidence type="ECO:0000256" key="1">
    <source>
        <dbReference type="ARBA" id="ARBA00022614"/>
    </source>
</evidence>
<evidence type="ECO:0000256" key="2">
    <source>
        <dbReference type="ARBA" id="ARBA00022737"/>
    </source>
</evidence>
<dbReference type="Proteomes" id="UP000283210">
    <property type="component" value="Chromosome 14"/>
</dbReference>
<dbReference type="Pfam" id="PF13855">
    <property type="entry name" value="LRR_8"/>
    <property type="match status" value="1"/>
</dbReference>
<keyword evidence="7" id="KW-1185">Reference proteome</keyword>
<feature type="disulfide bond" evidence="5">
    <location>
        <begin position="61"/>
        <end position="76"/>
    </location>
</feature>
<dbReference type="GO" id="GO:0016020">
    <property type="term" value="C:membrane"/>
    <property type="evidence" value="ECO:0007669"/>
    <property type="project" value="InterPro"/>
</dbReference>
<dbReference type="EMBL" id="CM012450">
    <property type="protein sequence ID" value="RVE63973.1"/>
    <property type="molecule type" value="Genomic_DNA"/>
</dbReference>
<organism evidence="6 7">
    <name type="scientific">Oryzias javanicus</name>
    <name type="common">Javanese ricefish</name>
    <name type="synonym">Aplocheilus javanicus</name>
    <dbReference type="NCBI Taxonomy" id="123683"/>
    <lineage>
        <taxon>Eukaryota</taxon>
        <taxon>Metazoa</taxon>
        <taxon>Chordata</taxon>
        <taxon>Craniata</taxon>
        <taxon>Vertebrata</taxon>
        <taxon>Euteleostomi</taxon>
        <taxon>Actinopterygii</taxon>
        <taxon>Neopterygii</taxon>
        <taxon>Teleostei</taxon>
        <taxon>Neoteleostei</taxon>
        <taxon>Acanthomorphata</taxon>
        <taxon>Ovalentaria</taxon>
        <taxon>Atherinomorphae</taxon>
        <taxon>Beloniformes</taxon>
        <taxon>Adrianichthyidae</taxon>
        <taxon>Oryziinae</taxon>
        <taxon>Oryzias</taxon>
    </lineage>
</organism>
<protein>
    <recommendedName>
        <fullName evidence="8">LRRNT domain-containing protein</fullName>
    </recommendedName>
</protein>
<dbReference type="Gene3D" id="4.10.400.10">
    <property type="entry name" value="Low-density Lipoprotein Receptor"/>
    <property type="match status" value="1"/>
</dbReference>
<dbReference type="PROSITE" id="PS50068">
    <property type="entry name" value="LDLRA_2"/>
    <property type="match status" value="1"/>
</dbReference>
<dbReference type="PROSITE" id="PS01209">
    <property type="entry name" value="LDLRA_1"/>
    <property type="match status" value="1"/>
</dbReference>
<dbReference type="InterPro" id="IPR001611">
    <property type="entry name" value="Leu-rich_rpt"/>
</dbReference>
<dbReference type="CDD" id="cd00112">
    <property type="entry name" value="LDLa"/>
    <property type="match status" value="1"/>
</dbReference>
<dbReference type="SUPFAM" id="SSF57424">
    <property type="entry name" value="LDL receptor-like module"/>
    <property type="match status" value="1"/>
</dbReference>
<dbReference type="AlphaFoldDB" id="A0A437CNK4"/>
<dbReference type="SMART" id="SM00192">
    <property type="entry name" value="LDLa"/>
    <property type="match status" value="1"/>
</dbReference>
<reference evidence="6 7" key="2">
    <citation type="submission" date="2019-01" db="EMBL/GenBank/DDBJ databases">
        <title>A chromosome length genome reference of the Java medaka (oryzias javanicus).</title>
        <authorList>
            <person name="Herpin A."/>
            <person name="Takehana Y."/>
            <person name="Naruse K."/>
            <person name="Ansai S."/>
            <person name="Kawaguchi M."/>
        </authorList>
    </citation>
    <scope>NUCLEOTIDE SEQUENCE [LARGE SCALE GENOMIC DNA]</scope>
    <source>
        <strain evidence="6">RS831</strain>
        <tissue evidence="6">Whole body</tissue>
    </source>
</reference>
<proteinExistence type="predicted"/>
<keyword evidence="3 5" id="KW-1015">Disulfide bond</keyword>
<evidence type="ECO:0008006" key="8">
    <source>
        <dbReference type="Google" id="ProtNLM"/>
    </source>
</evidence>
<dbReference type="PANTHER" id="PTHR45712:SF22">
    <property type="entry name" value="INSULIN-LIKE GROWTH FACTOR-BINDING PROTEIN COMPLEX ACID LABILE SUBUNIT"/>
    <property type="match status" value="1"/>
</dbReference>
<sequence>MTRDKLHRVRMDVPAIILLIHLTQTHIKVMEASRGAEEARCPLGQFPCGNMSVCLPQALQCNGHNDCPNRADELLCGDNIGLADLISEKLRNKPVIPQPVTQSECFLDKYPESCDCTQTDVECVEVSLQEVPVLSPNVTWLSLRNNKIQTLPDMVFSEYSALERLFLQNNSLQFVSRDAFSGLRSLKKLFLSENLISSLGPGVFRELNQLEWLMLDHNPISGLSADTFMGLHSLMYLSMVHTSLQQLPHPSFCQHMPALDWL</sequence>
<dbReference type="FunFam" id="4.10.400.10:FF:000014">
    <property type="entry name" value="Relaxin family peptide receptor 1"/>
    <property type="match status" value="1"/>
</dbReference>
<dbReference type="PRINTS" id="PR01739">
    <property type="entry name" value="RELAXINR"/>
</dbReference>
<keyword evidence="4" id="KW-0325">Glycoprotein</keyword>
<gene>
    <name evidence="6" type="ORF">OJAV_G00141580</name>
</gene>
<dbReference type="SUPFAM" id="SSF52058">
    <property type="entry name" value="L domain-like"/>
    <property type="match status" value="1"/>
</dbReference>
<keyword evidence="1" id="KW-0433">Leucine-rich repeat</keyword>
<comment type="caution">
    <text evidence="5">Lacks conserved residue(s) required for the propagation of feature annotation.</text>
</comment>
<evidence type="ECO:0000256" key="4">
    <source>
        <dbReference type="ARBA" id="ARBA00023180"/>
    </source>
</evidence>
<dbReference type="InterPro" id="IPR036055">
    <property type="entry name" value="LDL_receptor-like_sf"/>
</dbReference>
<name>A0A437CNK4_ORYJA</name>
<evidence type="ECO:0000313" key="7">
    <source>
        <dbReference type="Proteomes" id="UP000283210"/>
    </source>
</evidence>
<keyword evidence="2" id="KW-0677">Repeat</keyword>
<evidence type="ECO:0000256" key="3">
    <source>
        <dbReference type="ARBA" id="ARBA00023157"/>
    </source>
</evidence>
<dbReference type="Gene3D" id="3.80.10.10">
    <property type="entry name" value="Ribonuclease Inhibitor"/>
    <property type="match status" value="1"/>
</dbReference>
<accession>A0A437CNK4</accession>
<dbReference type="InterPro" id="IPR050333">
    <property type="entry name" value="SLRP"/>
</dbReference>
<dbReference type="InterPro" id="IPR002172">
    <property type="entry name" value="LDrepeatLR_classA_rpt"/>
</dbReference>